<sequence>MSWVRAHVGESLEIRVPAAGKPVWVKADGSGSAPVARVVPERTEEDPPSTWLVPAFDLPSP</sequence>
<name>A0ABS4PNP8_9PSEU</name>
<reference evidence="2 3" key="1">
    <citation type="submission" date="2021-03" db="EMBL/GenBank/DDBJ databases">
        <title>Sequencing the genomes of 1000 actinobacteria strains.</title>
        <authorList>
            <person name="Klenk H.-P."/>
        </authorList>
    </citation>
    <scope>NUCLEOTIDE SEQUENCE [LARGE SCALE GENOMIC DNA]</scope>
    <source>
        <strain evidence="2 3">DSM 45510</strain>
    </source>
</reference>
<evidence type="ECO:0000256" key="1">
    <source>
        <dbReference type="SAM" id="MobiDB-lite"/>
    </source>
</evidence>
<protein>
    <submittedName>
        <fullName evidence="2">Uncharacterized protein</fullName>
    </submittedName>
</protein>
<dbReference type="RefSeq" id="WP_209663845.1">
    <property type="nucleotide sequence ID" value="NZ_JAGGMS010000001.1"/>
</dbReference>
<organism evidence="2 3">
    <name type="scientific">Amycolatopsis magusensis</name>
    <dbReference type="NCBI Taxonomy" id="882444"/>
    <lineage>
        <taxon>Bacteria</taxon>
        <taxon>Bacillati</taxon>
        <taxon>Actinomycetota</taxon>
        <taxon>Actinomycetes</taxon>
        <taxon>Pseudonocardiales</taxon>
        <taxon>Pseudonocardiaceae</taxon>
        <taxon>Amycolatopsis</taxon>
    </lineage>
</organism>
<evidence type="ECO:0000313" key="2">
    <source>
        <dbReference type="EMBL" id="MBP2180251.1"/>
    </source>
</evidence>
<keyword evidence="3" id="KW-1185">Reference proteome</keyword>
<feature type="region of interest" description="Disordered" evidence="1">
    <location>
        <begin position="33"/>
        <end position="61"/>
    </location>
</feature>
<comment type="caution">
    <text evidence="2">The sequence shown here is derived from an EMBL/GenBank/DDBJ whole genome shotgun (WGS) entry which is preliminary data.</text>
</comment>
<dbReference type="EMBL" id="JAGGMS010000001">
    <property type="protein sequence ID" value="MBP2180251.1"/>
    <property type="molecule type" value="Genomic_DNA"/>
</dbReference>
<accession>A0ABS4PNP8</accession>
<proteinExistence type="predicted"/>
<evidence type="ECO:0000313" key="3">
    <source>
        <dbReference type="Proteomes" id="UP000741013"/>
    </source>
</evidence>
<dbReference type="Proteomes" id="UP000741013">
    <property type="component" value="Unassembled WGS sequence"/>
</dbReference>
<gene>
    <name evidence="2" type="ORF">JOM49_001777</name>
</gene>